<proteinExistence type="predicted"/>
<protein>
    <submittedName>
        <fullName evidence="1">Uncharacterized protein</fullName>
    </submittedName>
</protein>
<keyword evidence="2" id="KW-1185">Reference proteome</keyword>
<dbReference type="EMBL" id="VSRR010007558">
    <property type="protein sequence ID" value="MPC47112.1"/>
    <property type="molecule type" value="Genomic_DNA"/>
</dbReference>
<evidence type="ECO:0000313" key="2">
    <source>
        <dbReference type="Proteomes" id="UP000324222"/>
    </source>
</evidence>
<sequence>MRQGKKQFSGQRFPMTAMQTLDPLIFQFQSVRGANLRCHAVFSLPILQTKLTMALKRLVSGENKPTRKNLSEKTINCVKSSLTSSSWSKSM</sequence>
<organism evidence="1 2">
    <name type="scientific">Portunus trituberculatus</name>
    <name type="common">Swimming crab</name>
    <name type="synonym">Neptunus trituberculatus</name>
    <dbReference type="NCBI Taxonomy" id="210409"/>
    <lineage>
        <taxon>Eukaryota</taxon>
        <taxon>Metazoa</taxon>
        <taxon>Ecdysozoa</taxon>
        <taxon>Arthropoda</taxon>
        <taxon>Crustacea</taxon>
        <taxon>Multicrustacea</taxon>
        <taxon>Malacostraca</taxon>
        <taxon>Eumalacostraca</taxon>
        <taxon>Eucarida</taxon>
        <taxon>Decapoda</taxon>
        <taxon>Pleocyemata</taxon>
        <taxon>Brachyura</taxon>
        <taxon>Eubrachyura</taxon>
        <taxon>Portunoidea</taxon>
        <taxon>Portunidae</taxon>
        <taxon>Portuninae</taxon>
        <taxon>Portunus</taxon>
    </lineage>
</organism>
<gene>
    <name evidence="1" type="ORF">E2C01_040847</name>
</gene>
<dbReference type="AlphaFoldDB" id="A0A5B7FKV4"/>
<reference evidence="1 2" key="1">
    <citation type="submission" date="2019-05" db="EMBL/GenBank/DDBJ databases">
        <title>Another draft genome of Portunus trituberculatus and its Hox gene families provides insights of decapod evolution.</title>
        <authorList>
            <person name="Jeong J.-H."/>
            <person name="Song I."/>
            <person name="Kim S."/>
            <person name="Choi T."/>
            <person name="Kim D."/>
            <person name="Ryu S."/>
            <person name="Kim W."/>
        </authorList>
    </citation>
    <scope>NUCLEOTIDE SEQUENCE [LARGE SCALE GENOMIC DNA]</scope>
    <source>
        <tissue evidence="1">Muscle</tissue>
    </source>
</reference>
<accession>A0A5B7FKV4</accession>
<comment type="caution">
    <text evidence="1">The sequence shown here is derived from an EMBL/GenBank/DDBJ whole genome shotgun (WGS) entry which is preliminary data.</text>
</comment>
<dbReference type="Proteomes" id="UP000324222">
    <property type="component" value="Unassembled WGS sequence"/>
</dbReference>
<evidence type="ECO:0000313" key="1">
    <source>
        <dbReference type="EMBL" id="MPC47112.1"/>
    </source>
</evidence>
<name>A0A5B7FKV4_PORTR</name>